<dbReference type="Proteomes" id="UP000054321">
    <property type="component" value="Unassembled WGS sequence"/>
</dbReference>
<proteinExistence type="predicted"/>
<sequence length="109" mass="12005">MCENNNSSPGFKMTPFKGALFATTGPAGFFVYNKINHGSICPFHHKKNRKDHSTELSECSSAGSSSSSSKKRSKKELKKDKLELERELYGDVAARSTSSEVGLPAYSRR</sequence>
<evidence type="ECO:0000313" key="2">
    <source>
        <dbReference type="EMBL" id="KIN01410.1"/>
    </source>
</evidence>
<feature type="compositionally biased region" description="Low complexity" evidence="1">
    <location>
        <begin position="56"/>
        <end position="68"/>
    </location>
</feature>
<protein>
    <submittedName>
        <fullName evidence="2">Uncharacterized protein</fullName>
    </submittedName>
</protein>
<dbReference type="EMBL" id="KN832876">
    <property type="protein sequence ID" value="KIN01410.1"/>
    <property type="molecule type" value="Genomic_DNA"/>
</dbReference>
<evidence type="ECO:0000256" key="1">
    <source>
        <dbReference type="SAM" id="MobiDB-lite"/>
    </source>
</evidence>
<organism evidence="2 3">
    <name type="scientific">Oidiodendron maius (strain Zn)</name>
    <dbReference type="NCBI Taxonomy" id="913774"/>
    <lineage>
        <taxon>Eukaryota</taxon>
        <taxon>Fungi</taxon>
        <taxon>Dikarya</taxon>
        <taxon>Ascomycota</taxon>
        <taxon>Pezizomycotina</taxon>
        <taxon>Leotiomycetes</taxon>
        <taxon>Leotiomycetes incertae sedis</taxon>
        <taxon>Myxotrichaceae</taxon>
        <taxon>Oidiodendron</taxon>
    </lineage>
</organism>
<dbReference type="AlphaFoldDB" id="A0A0C3HDY4"/>
<dbReference type="HOGENOM" id="CLU_2184728_0_0_1"/>
<keyword evidence="3" id="KW-1185">Reference proteome</keyword>
<reference evidence="2 3" key="1">
    <citation type="submission" date="2014-04" db="EMBL/GenBank/DDBJ databases">
        <authorList>
            <consortium name="DOE Joint Genome Institute"/>
            <person name="Kuo A."/>
            <person name="Martino E."/>
            <person name="Perotto S."/>
            <person name="Kohler A."/>
            <person name="Nagy L.G."/>
            <person name="Floudas D."/>
            <person name="Copeland A."/>
            <person name="Barry K.W."/>
            <person name="Cichocki N."/>
            <person name="Veneault-Fourrey C."/>
            <person name="LaButti K."/>
            <person name="Lindquist E.A."/>
            <person name="Lipzen A."/>
            <person name="Lundell T."/>
            <person name="Morin E."/>
            <person name="Murat C."/>
            <person name="Sun H."/>
            <person name="Tunlid A."/>
            <person name="Henrissat B."/>
            <person name="Grigoriev I.V."/>
            <person name="Hibbett D.S."/>
            <person name="Martin F."/>
            <person name="Nordberg H.P."/>
            <person name="Cantor M.N."/>
            <person name="Hua S.X."/>
        </authorList>
    </citation>
    <scope>NUCLEOTIDE SEQUENCE [LARGE SCALE GENOMIC DNA]</scope>
    <source>
        <strain evidence="2 3">Zn</strain>
    </source>
</reference>
<dbReference type="InParanoid" id="A0A0C3HDY4"/>
<evidence type="ECO:0000313" key="3">
    <source>
        <dbReference type="Proteomes" id="UP000054321"/>
    </source>
</evidence>
<accession>A0A0C3HDY4</accession>
<name>A0A0C3HDY4_OIDMZ</name>
<reference evidence="3" key="2">
    <citation type="submission" date="2015-01" db="EMBL/GenBank/DDBJ databases">
        <title>Evolutionary Origins and Diversification of the Mycorrhizal Mutualists.</title>
        <authorList>
            <consortium name="DOE Joint Genome Institute"/>
            <consortium name="Mycorrhizal Genomics Consortium"/>
            <person name="Kohler A."/>
            <person name="Kuo A."/>
            <person name="Nagy L.G."/>
            <person name="Floudas D."/>
            <person name="Copeland A."/>
            <person name="Barry K.W."/>
            <person name="Cichocki N."/>
            <person name="Veneault-Fourrey C."/>
            <person name="LaButti K."/>
            <person name="Lindquist E.A."/>
            <person name="Lipzen A."/>
            <person name="Lundell T."/>
            <person name="Morin E."/>
            <person name="Murat C."/>
            <person name="Riley R."/>
            <person name="Ohm R."/>
            <person name="Sun H."/>
            <person name="Tunlid A."/>
            <person name="Henrissat B."/>
            <person name="Grigoriev I.V."/>
            <person name="Hibbett D.S."/>
            <person name="Martin F."/>
        </authorList>
    </citation>
    <scope>NUCLEOTIDE SEQUENCE [LARGE SCALE GENOMIC DNA]</scope>
    <source>
        <strain evidence="3">Zn</strain>
    </source>
</reference>
<gene>
    <name evidence="2" type="ORF">OIDMADRAFT_19254</name>
</gene>
<feature type="region of interest" description="Disordered" evidence="1">
    <location>
        <begin position="52"/>
        <end position="80"/>
    </location>
</feature>